<dbReference type="RefSeq" id="WP_169516310.1">
    <property type="nucleotide sequence ID" value="NZ_JBIAZU010000010.1"/>
</dbReference>
<sequence length="234" mass="26290">MEARIGRGLNLMEDTGVADRFKVVDVLSQALAIAAGLPMTYRRAHASNLNAASASAGRLTKLAETMGEAADAGAADDWELRRLFRAIRRESRSLNTNLDRAFHKTIRRGPGAVARFDEQAHRIQGLLLTAIERAQDLMLDRAAVSTRKTCVGVDERWHRRLPASMVRGAVRLTPVMHQGRFYEEWMGELREQETWARKFDFAFYLLIQTGSHRRNLAGVNPHRLGVAGIRQDES</sequence>
<evidence type="ECO:0000313" key="1">
    <source>
        <dbReference type="EMBL" id="MFF5297260.1"/>
    </source>
</evidence>
<comment type="caution">
    <text evidence="1">The sequence shown here is derived from an EMBL/GenBank/DDBJ whole genome shotgun (WGS) entry which is preliminary data.</text>
</comment>
<dbReference type="Proteomes" id="UP001602245">
    <property type="component" value="Unassembled WGS sequence"/>
</dbReference>
<reference evidence="1 2" key="1">
    <citation type="submission" date="2024-10" db="EMBL/GenBank/DDBJ databases">
        <title>The Natural Products Discovery Center: Release of the First 8490 Sequenced Strains for Exploring Actinobacteria Biosynthetic Diversity.</title>
        <authorList>
            <person name="Kalkreuter E."/>
            <person name="Kautsar S.A."/>
            <person name="Yang D."/>
            <person name="Bader C.D."/>
            <person name="Teijaro C.N."/>
            <person name="Fluegel L."/>
            <person name="Davis C.M."/>
            <person name="Simpson J.R."/>
            <person name="Lauterbach L."/>
            <person name="Steele A.D."/>
            <person name="Gui C."/>
            <person name="Meng S."/>
            <person name="Li G."/>
            <person name="Viehrig K."/>
            <person name="Ye F."/>
            <person name="Su P."/>
            <person name="Kiefer A.F."/>
            <person name="Nichols A."/>
            <person name="Cepeda A.J."/>
            <person name="Yan W."/>
            <person name="Fan B."/>
            <person name="Jiang Y."/>
            <person name="Adhikari A."/>
            <person name="Zheng C.-J."/>
            <person name="Schuster L."/>
            <person name="Cowan T.M."/>
            <person name="Smanski M.J."/>
            <person name="Chevrette M.G."/>
            <person name="De Carvalho L.P.S."/>
            <person name="Shen B."/>
        </authorList>
    </citation>
    <scope>NUCLEOTIDE SEQUENCE [LARGE SCALE GENOMIC DNA]</scope>
    <source>
        <strain evidence="1 2">NPDC000087</strain>
    </source>
</reference>
<organism evidence="1 2">
    <name type="scientific">Paractinoplanes globisporus</name>
    <dbReference type="NCBI Taxonomy" id="113565"/>
    <lineage>
        <taxon>Bacteria</taxon>
        <taxon>Bacillati</taxon>
        <taxon>Actinomycetota</taxon>
        <taxon>Actinomycetes</taxon>
        <taxon>Micromonosporales</taxon>
        <taxon>Micromonosporaceae</taxon>
        <taxon>Paractinoplanes</taxon>
    </lineage>
</organism>
<protein>
    <submittedName>
        <fullName evidence="1">Uncharacterized protein</fullName>
    </submittedName>
</protein>
<evidence type="ECO:0000313" key="2">
    <source>
        <dbReference type="Proteomes" id="UP001602245"/>
    </source>
</evidence>
<keyword evidence="2" id="KW-1185">Reference proteome</keyword>
<gene>
    <name evidence="1" type="ORF">ACFY35_48190</name>
</gene>
<accession>A0ABW6WVS0</accession>
<dbReference type="EMBL" id="JBIAZU010000010">
    <property type="protein sequence ID" value="MFF5297260.1"/>
    <property type="molecule type" value="Genomic_DNA"/>
</dbReference>
<proteinExistence type="predicted"/>
<name>A0ABW6WVS0_9ACTN</name>